<dbReference type="GO" id="GO:0051301">
    <property type="term" value="P:cell division"/>
    <property type="evidence" value="ECO:0007669"/>
    <property type="project" value="UniProtKB-KW"/>
</dbReference>
<keyword evidence="7 11" id="KW-0143">Chaperone</keyword>
<keyword evidence="9 11" id="KW-0131">Cell cycle</keyword>
<proteinExistence type="inferred from homology"/>
<evidence type="ECO:0000256" key="5">
    <source>
        <dbReference type="ARBA" id="ARBA00022618"/>
    </source>
</evidence>
<keyword evidence="8 11" id="KW-0413">Isomerase</keyword>
<dbReference type="GO" id="GO:0015031">
    <property type="term" value="P:protein transport"/>
    <property type="evidence" value="ECO:0007669"/>
    <property type="project" value="UniProtKB-UniRule"/>
</dbReference>
<evidence type="ECO:0000313" key="15">
    <source>
        <dbReference type="EMBL" id="BBL71170.1"/>
    </source>
</evidence>
<dbReference type="GO" id="GO:0005737">
    <property type="term" value="C:cytoplasm"/>
    <property type="evidence" value="ECO:0007669"/>
    <property type="project" value="UniProtKB-SubCell"/>
</dbReference>
<evidence type="ECO:0000256" key="7">
    <source>
        <dbReference type="ARBA" id="ARBA00023186"/>
    </source>
</evidence>
<comment type="function">
    <text evidence="11">Involved in protein export. Acts as a chaperone by maintaining the newly synthesized protein in an open conformation. Functions as a peptidyl-prolyl cis-trans isomerase.</text>
</comment>
<evidence type="ECO:0000256" key="1">
    <source>
        <dbReference type="ARBA" id="ARBA00000971"/>
    </source>
</evidence>
<dbReference type="KEGG" id="moz:MoryE10_17760"/>
<dbReference type="InterPro" id="IPR036611">
    <property type="entry name" value="Trigger_fac_ribosome-bd_sf"/>
</dbReference>
<dbReference type="GO" id="GO:0044183">
    <property type="term" value="F:protein folding chaperone"/>
    <property type="evidence" value="ECO:0007669"/>
    <property type="project" value="TreeGrafter"/>
</dbReference>
<dbReference type="Gene3D" id="1.10.3120.10">
    <property type="entry name" value="Trigger factor, C-terminal domain"/>
    <property type="match status" value="1"/>
</dbReference>
<dbReference type="GO" id="GO:0043335">
    <property type="term" value="P:protein unfolding"/>
    <property type="evidence" value="ECO:0007669"/>
    <property type="project" value="TreeGrafter"/>
</dbReference>
<dbReference type="InterPro" id="IPR008881">
    <property type="entry name" value="Trigger_fac_ribosome-bd_bac"/>
</dbReference>
<dbReference type="InterPro" id="IPR005215">
    <property type="entry name" value="Trig_fac"/>
</dbReference>
<reference evidence="15" key="1">
    <citation type="submission" date="2019-06" db="EMBL/GenBank/DDBJ databases">
        <title>Complete genome sequence of Methylogaea oryzae strain JCM16910.</title>
        <authorList>
            <person name="Asakawa S."/>
        </authorList>
    </citation>
    <scope>NUCLEOTIDE SEQUENCE</scope>
    <source>
        <strain evidence="15">E10</strain>
    </source>
</reference>
<dbReference type="InterPro" id="IPR027304">
    <property type="entry name" value="Trigger_fact/SurA_dom_sf"/>
</dbReference>
<dbReference type="GO" id="GO:0051083">
    <property type="term" value="P:'de novo' cotranslational protein folding"/>
    <property type="evidence" value="ECO:0007669"/>
    <property type="project" value="TreeGrafter"/>
</dbReference>
<evidence type="ECO:0000259" key="12">
    <source>
        <dbReference type="Pfam" id="PF00254"/>
    </source>
</evidence>
<dbReference type="PANTHER" id="PTHR30560">
    <property type="entry name" value="TRIGGER FACTOR CHAPERONE AND PEPTIDYL-PROLYL CIS/TRANS ISOMERASE"/>
    <property type="match status" value="1"/>
</dbReference>
<keyword evidence="5 11" id="KW-0132">Cell division</keyword>
<evidence type="ECO:0000256" key="11">
    <source>
        <dbReference type="HAMAP-Rule" id="MF_00303"/>
    </source>
</evidence>
<dbReference type="Proteomes" id="UP000824988">
    <property type="component" value="Chromosome"/>
</dbReference>
<evidence type="ECO:0000259" key="14">
    <source>
        <dbReference type="Pfam" id="PF05698"/>
    </source>
</evidence>
<dbReference type="SUPFAM" id="SSF109998">
    <property type="entry name" value="Triger factor/SurA peptide-binding domain-like"/>
    <property type="match status" value="1"/>
</dbReference>
<comment type="subcellular location">
    <subcellularLocation>
        <location evidence="11">Cytoplasm</location>
    </subcellularLocation>
    <text evidence="11">About half TF is bound to the ribosome near the polypeptide exit tunnel while the other half is free in the cytoplasm.</text>
</comment>
<dbReference type="Gene3D" id="3.30.70.1050">
    <property type="entry name" value="Trigger factor ribosome-binding domain"/>
    <property type="match status" value="1"/>
</dbReference>
<comment type="domain">
    <text evidence="11">Consists of 3 domains; the N-terminus binds the ribosome, the middle domain has PPIase activity, while the C-terminus has intrinsic chaperone activity on its own.</text>
</comment>
<dbReference type="Pfam" id="PF00254">
    <property type="entry name" value="FKBP_C"/>
    <property type="match status" value="1"/>
</dbReference>
<dbReference type="InterPro" id="IPR046357">
    <property type="entry name" value="PPIase_dom_sf"/>
</dbReference>
<comment type="similarity">
    <text evidence="2 11">Belongs to the FKBP-type PPIase family. Tig subfamily.</text>
</comment>
<dbReference type="Gene3D" id="3.10.50.40">
    <property type="match status" value="1"/>
</dbReference>
<dbReference type="SUPFAM" id="SSF102735">
    <property type="entry name" value="Trigger factor ribosome-binding domain"/>
    <property type="match status" value="1"/>
</dbReference>
<evidence type="ECO:0000256" key="8">
    <source>
        <dbReference type="ARBA" id="ARBA00023235"/>
    </source>
</evidence>
<feature type="domain" description="PPIase FKBP-type" evidence="12">
    <location>
        <begin position="155"/>
        <end position="238"/>
    </location>
</feature>
<keyword evidence="6 11" id="KW-0697">Rotamase</keyword>
<evidence type="ECO:0000256" key="6">
    <source>
        <dbReference type="ARBA" id="ARBA00023110"/>
    </source>
</evidence>
<dbReference type="InterPro" id="IPR008880">
    <property type="entry name" value="Trigger_fac_C"/>
</dbReference>
<dbReference type="HAMAP" id="MF_00303">
    <property type="entry name" value="Trigger_factor_Tig"/>
    <property type="match status" value="1"/>
</dbReference>
<organism evidence="15 16">
    <name type="scientific">Methylogaea oryzae</name>
    <dbReference type="NCBI Taxonomy" id="1295382"/>
    <lineage>
        <taxon>Bacteria</taxon>
        <taxon>Pseudomonadati</taxon>
        <taxon>Pseudomonadota</taxon>
        <taxon>Gammaproteobacteria</taxon>
        <taxon>Methylococcales</taxon>
        <taxon>Methylococcaceae</taxon>
        <taxon>Methylogaea</taxon>
    </lineage>
</organism>
<dbReference type="EC" id="5.2.1.8" evidence="3 11"/>
<gene>
    <name evidence="11 15" type="primary">tig</name>
    <name evidence="15" type="ORF">MoryE10_17760</name>
</gene>
<name>A0A8D4VRQ6_9GAMM</name>
<dbReference type="Pfam" id="PF05698">
    <property type="entry name" value="Trigger_C"/>
    <property type="match status" value="1"/>
</dbReference>
<evidence type="ECO:0000256" key="10">
    <source>
        <dbReference type="ARBA" id="ARBA00029986"/>
    </source>
</evidence>
<evidence type="ECO:0000256" key="2">
    <source>
        <dbReference type="ARBA" id="ARBA00005464"/>
    </source>
</evidence>
<evidence type="ECO:0000256" key="4">
    <source>
        <dbReference type="ARBA" id="ARBA00016902"/>
    </source>
</evidence>
<evidence type="ECO:0000259" key="13">
    <source>
        <dbReference type="Pfam" id="PF05697"/>
    </source>
</evidence>
<evidence type="ECO:0000313" key="16">
    <source>
        <dbReference type="Proteomes" id="UP000824988"/>
    </source>
</evidence>
<dbReference type="PANTHER" id="PTHR30560:SF3">
    <property type="entry name" value="TRIGGER FACTOR-LIKE PROTEIN TIG, CHLOROPLASTIC"/>
    <property type="match status" value="1"/>
</dbReference>
<dbReference type="SUPFAM" id="SSF54534">
    <property type="entry name" value="FKBP-like"/>
    <property type="match status" value="1"/>
</dbReference>
<protein>
    <recommendedName>
        <fullName evidence="4 11">Trigger factor</fullName>
        <shortName evidence="11">TF</shortName>
        <ecNumber evidence="3 11">5.2.1.8</ecNumber>
    </recommendedName>
    <alternativeName>
        <fullName evidence="10 11">PPIase</fullName>
    </alternativeName>
</protein>
<evidence type="ECO:0000256" key="3">
    <source>
        <dbReference type="ARBA" id="ARBA00013194"/>
    </source>
</evidence>
<accession>A0A8D4VRQ6</accession>
<evidence type="ECO:0000256" key="9">
    <source>
        <dbReference type="ARBA" id="ARBA00023306"/>
    </source>
</evidence>
<keyword evidence="11" id="KW-0963">Cytoplasm</keyword>
<dbReference type="NCBIfam" id="TIGR00115">
    <property type="entry name" value="tig"/>
    <property type="match status" value="1"/>
</dbReference>
<sequence>MQVSVQTTSELGRKLTVEVPEELIQEKVAARLKSVARDARIDGFRPGKAPQAVVVKRFGARVREEVMSDMVYSSFQEALKGQQLRPAGMPRITPKSTAEGQGLAYDAEFEVYPEVNLAPLENLAVKNPVSEIADKDLDAMVQRLREQRKTWQVTDRAAQQGDRVTLNFEGSEGGVNFTNGVTENFVAVLGSKQLLGDFEKQLEGKSAGDHLEFDMTFPADYGHAPLAGKTAQFRVDLLKVEESRLPEVDAEFAKAYGIENGDIEAFRRDVRENMEREMERVIQGRQRNSVMDALYNANPILLPEALVADEIEQMMAPYRQSAQQRQQPFDEEGMRPRLEQSARRRVALGLILGEVIKRNELRVDSARVRALVESIGHSYQQPEAAIQWYYAKPERLREVEHRVLEDQAVELVMSKAKVTPENIPFDELMKVNASEHAAV</sequence>
<feature type="domain" description="Trigger factor ribosome-binding bacterial" evidence="13">
    <location>
        <begin position="1"/>
        <end position="144"/>
    </location>
</feature>
<dbReference type="InterPro" id="IPR001179">
    <property type="entry name" value="PPIase_FKBP_dom"/>
</dbReference>
<dbReference type="AlphaFoldDB" id="A0A8D4VRQ6"/>
<dbReference type="EMBL" id="AP019782">
    <property type="protein sequence ID" value="BBL71170.1"/>
    <property type="molecule type" value="Genomic_DNA"/>
</dbReference>
<dbReference type="PIRSF" id="PIRSF003095">
    <property type="entry name" value="Trigger_factor"/>
    <property type="match status" value="1"/>
</dbReference>
<dbReference type="RefSeq" id="WP_054773068.1">
    <property type="nucleotide sequence ID" value="NZ_AP019782.1"/>
</dbReference>
<dbReference type="Pfam" id="PF05697">
    <property type="entry name" value="Trigger_N"/>
    <property type="match status" value="1"/>
</dbReference>
<feature type="domain" description="Trigger factor C-terminal" evidence="14">
    <location>
        <begin position="263"/>
        <end position="413"/>
    </location>
</feature>
<dbReference type="GO" id="GO:0043022">
    <property type="term" value="F:ribosome binding"/>
    <property type="evidence" value="ECO:0007669"/>
    <property type="project" value="TreeGrafter"/>
</dbReference>
<keyword evidence="16" id="KW-1185">Reference proteome</keyword>
<comment type="catalytic activity">
    <reaction evidence="1 11">
        <text>[protein]-peptidylproline (omega=180) = [protein]-peptidylproline (omega=0)</text>
        <dbReference type="Rhea" id="RHEA:16237"/>
        <dbReference type="Rhea" id="RHEA-COMP:10747"/>
        <dbReference type="Rhea" id="RHEA-COMP:10748"/>
        <dbReference type="ChEBI" id="CHEBI:83833"/>
        <dbReference type="ChEBI" id="CHEBI:83834"/>
        <dbReference type="EC" id="5.2.1.8"/>
    </reaction>
</comment>
<dbReference type="InterPro" id="IPR037041">
    <property type="entry name" value="Trigger_fac_C_sf"/>
</dbReference>
<dbReference type="GO" id="GO:0003755">
    <property type="term" value="F:peptidyl-prolyl cis-trans isomerase activity"/>
    <property type="evidence" value="ECO:0007669"/>
    <property type="project" value="UniProtKB-UniRule"/>
</dbReference>